<dbReference type="SUPFAM" id="SSF47413">
    <property type="entry name" value="lambda repressor-like DNA-binding domains"/>
    <property type="match status" value="1"/>
</dbReference>
<evidence type="ECO:0000256" key="3">
    <source>
        <dbReference type="ARBA" id="ARBA00023163"/>
    </source>
</evidence>
<dbReference type="CDD" id="cd01392">
    <property type="entry name" value="HTH_LacI"/>
    <property type="match status" value="1"/>
</dbReference>
<dbReference type="SMART" id="SM00354">
    <property type="entry name" value="HTH_LACI"/>
    <property type="match status" value="1"/>
</dbReference>
<dbReference type="InterPro" id="IPR010982">
    <property type="entry name" value="Lambda_DNA-bd_dom_sf"/>
</dbReference>
<reference evidence="6" key="1">
    <citation type="submission" date="2019-12" db="EMBL/GenBank/DDBJ databases">
        <title>Complete and draft genome sequences of new strains and members of some known species of the genus Rathayibacter isolated from plants.</title>
        <authorList>
            <person name="Tarlachkov S.V."/>
            <person name="Starodumova I.P."/>
            <person name="Dorofeeva L.V."/>
            <person name="Prisyazhnaya N.V."/>
            <person name="Leyn S."/>
            <person name="Zlamal J."/>
            <person name="Elan M."/>
            <person name="Osterman A.L."/>
            <person name="Nadler S."/>
            <person name="Subbotin S.A."/>
            <person name="Evtushenko L.I."/>
        </authorList>
    </citation>
    <scope>NUCLEOTIDE SEQUENCE [LARGE SCALE GENOMIC DNA]</scope>
    <source>
        <strain evidence="6">VKM Ac-2802</strain>
    </source>
</reference>
<dbReference type="PANTHER" id="PTHR30146">
    <property type="entry name" value="LACI-RELATED TRANSCRIPTIONAL REPRESSOR"/>
    <property type="match status" value="1"/>
</dbReference>
<evidence type="ECO:0000313" key="5">
    <source>
        <dbReference type="EMBL" id="QHC62856.1"/>
    </source>
</evidence>
<dbReference type="Pfam" id="PF13377">
    <property type="entry name" value="Peripla_BP_3"/>
    <property type="match status" value="1"/>
</dbReference>
<dbReference type="Pfam" id="PF00356">
    <property type="entry name" value="LacI"/>
    <property type="match status" value="1"/>
</dbReference>
<evidence type="ECO:0000256" key="2">
    <source>
        <dbReference type="ARBA" id="ARBA00023125"/>
    </source>
</evidence>
<dbReference type="InterPro" id="IPR028082">
    <property type="entry name" value="Peripla_BP_I"/>
</dbReference>
<keyword evidence="6" id="KW-1185">Reference proteome</keyword>
<name>A0ABX6GZ96_9MICO</name>
<dbReference type="SUPFAM" id="SSF53822">
    <property type="entry name" value="Periplasmic binding protein-like I"/>
    <property type="match status" value="1"/>
</dbReference>
<keyword evidence="2" id="KW-0238">DNA-binding</keyword>
<evidence type="ECO:0000256" key="1">
    <source>
        <dbReference type="ARBA" id="ARBA00023015"/>
    </source>
</evidence>
<dbReference type="Proteomes" id="UP000464597">
    <property type="component" value="Chromosome"/>
</dbReference>
<keyword evidence="1" id="KW-0805">Transcription regulation</keyword>
<gene>
    <name evidence="5" type="ORF">GSU69_09295</name>
</gene>
<protein>
    <submittedName>
        <fullName evidence="5">Substrate-binding domain-containing protein</fullName>
    </submittedName>
</protein>
<keyword evidence="3" id="KW-0804">Transcription</keyword>
<proteinExistence type="predicted"/>
<evidence type="ECO:0000259" key="4">
    <source>
        <dbReference type="PROSITE" id="PS50932"/>
    </source>
</evidence>
<dbReference type="RefSeq" id="WP_159422783.1">
    <property type="nucleotide sequence ID" value="NZ_CP047180.1"/>
</dbReference>
<evidence type="ECO:0000313" key="6">
    <source>
        <dbReference type="Proteomes" id="UP000464597"/>
    </source>
</evidence>
<organism evidence="5 6">
    <name type="scientific">Rathayibacter festucae</name>
    <dbReference type="NCBI Taxonomy" id="110937"/>
    <lineage>
        <taxon>Bacteria</taxon>
        <taxon>Bacillati</taxon>
        <taxon>Actinomycetota</taxon>
        <taxon>Actinomycetes</taxon>
        <taxon>Micrococcales</taxon>
        <taxon>Microbacteriaceae</taxon>
        <taxon>Rathayibacter</taxon>
    </lineage>
</organism>
<dbReference type="PROSITE" id="PS50932">
    <property type="entry name" value="HTH_LACI_2"/>
    <property type="match status" value="1"/>
</dbReference>
<dbReference type="Gene3D" id="1.10.260.40">
    <property type="entry name" value="lambda repressor-like DNA-binding domains"/>
    <property type="match status" value="1"/>
</dbReference>
<dbReference type="CDD" id="cd06288">
    <property type="entry name" value="PBP1_sucrose_transcription_regulator"/>
    <property type="match status" value="1"/>
</dbReference>
<dbReference type="InterPro" id="IPR046335">
    <property type="entry name" value="LacI/GalR-like_sensor"/>
</dbReference>
<feature type="domain" description="HTH lacI-type" evidence="4">
    <location>
        <begin position="6"/>
        <end position="60"/>
    </location>
</feature>
<dbReference type="EMBL" id="CP047180">
    <property type="protein sequence ID" value="QHC62856.1"/>
    <property type="molecule type" value="Genomic_DNA"/>
</dbReference>
<dbReference type="PANTHER" id="PTHR30146:SF109">
    <property type="entry name" value="HTH-TYPE TRANSCRIPTIONAL REGULATOR GALS"/>
    <property type="match status" value="1"/>
</dbReference>
<sequence>MDGQRITLARIASEAGVSLSTVSKALSGTGRMRGETREHIEGVARRLGYDPGVARREVRTTRAYTIGLLTTDSFSRFAIPLMLGVEDALSAGQISVLLADGRGDPIRENHHLQTFLARRVDAVIVTGRRAETRPPIAISTRVPVCYVLARSQQPDDLSIVIDDEHGGRLAVSHLLALGRRRIAYISGPQKHLAARLRYAGMLDELAAAGVAAEDVTAMWGSWSEAWGRQAASILTRDGRPYDAVFCGSDQIARGVVEQLQEDGVRVPEDVSVVGFDNWDVMALASRPPLTTVDPRLDELGRLAAESVLAMLGGEQRRGVLPHECELVVRESTAVIPA</sequence>
<dbReference type="InterPro" id="IPR000843">
    <property type="entry name" value="HTH_LacI"/>
</dbReference>
<accession>A0ABX6GZ96</accession>
<dbReference type="Gene3D" id="3.40.50.2300">
    <property type="match status" value="2"/>
</dbReference>